<reference evidence="3 4" key="1">
    <citation type="submission" date="2016-10" db="EMBL/GenBank/DDBJ databases">
        <title>Genome sequence of the basidiomycete white-rot fungus Trametes pubescens.</title>
        <authorList>
            <person name="Makela M.R."/>
            <person name="Granchi Z."/>
            <person name="Peng M."/>
            <person name="De Vries R.P."/>
            <person name="Grigoriev I."/>
            <person name="Riley R."/>
            <person name="Hilden K."/>
        </authorList>
    </citation>
    <scope>NUCLEOTIDE SEQUENCE [LARGE SCALE GENOMIC DNA]</scope>
    <source>
        <strain evidence="3 4">FBCC735</strain>
    </source>
</reference>
<dbReference type="Proteomes" id="UP000184267">
    <property type="component" value="Unassembled WGS sequence"/>
</dbReference>
<feature type="compositionally biased region" description="Basic and acidic residues" evidence="1">
    <location>
        <begin position="381"/>
        <end position="407"/>
    </location>
</feature>
<evidence type="ECO:0000313" key="3">
    <source>
        <dbReference type="EMBL" id="OJT09180.1"/>
    </source>
</evidence>
<keyword evidence="2" id="KW-0812">Transmembrane</keyword>
<dbReference type="STRING" id="154538.A0A1M2VNP9"/>
<keyword evidence="2" id="KW-0472">Membrane</keyword>
<dbReference type="AlphaFoldDB" id="A0A1M2VNP9"/>
<feature type="transmembrane region" description="Helical" evidence="2">
    <location>
        <begin position="262"/>
        <end position="282"/>
    </location>
</feature>
<feature type="region of interest" description="Disordered" evidence="1">
    <location>
        <begin position="1"/>
        <end position="34"/>
    </location>
</feature>
<dbReference type="OMA" id="YEYWMPA"/>
<name>A0A1M2VNP9_TRAPU</name>
<proteinExistence type="predicted"/>
<keyword evidence="4" id="KW-1185">Reference proteome</keyword>
<gene>
    <name evidence="3" type="ORF">TRAPUB_14390</name>
</gene>
<dbReference type="EMBL" id="MNAD01000978">
    <property type="protein sequence ID" value="OJT09180.1"/>
    <property type="molecule type" value="Genomic_DNA"/>
</dbReference>
<dbReference type="OrthoDB" id="1937642at2759"/>
<feature type="transmembrane region" description="Helical" evidence="2">
    <location>
        <begin position="159"/>
        <end position="179"/>
    </location>
</feature>
<evidence type="ECO:0000256" key="2">
    <source>
        <dbReference type="SAM" id="Phobius"/>
    </source>
</evidence>
<feature type="transmembrane region" description="Helical" evidence="2">
    <location>
        <begin position="288"/>
        <end position="308"/>
    </location>
</feature>
<protein>
    <submittedName>
        <fullName evidence="3">Uncharacterized protein</fullName>
    </submittedName>
</protein>
<evidence type="ECO:0000256" key="1">
    <source>
        <dbReference type="SAM" id="MobiDB-lite"/>
    </source>
</evidence>
<comment type="caution">
    <text evidence="3">The sequence shown here is derived from an EMBL/GenBank/DDBJ whole genome shotgun (WGS) entry which is preliminary data.</text>
</comment>
<feature type="compositionally biased region" description="Polar residues" evidence="1">
    <location>
        <begin position="23"/>
        <end position="34"/>
    </location>
</feature>
<feature type="region of interest" description="Disordered" evidence="1">
    <location>
        <begin position="381"/>
        <end position="446"/>
    </location>
</feature>
<sequence>MPPPQLRHLLGRGHQARSGGAGPTNTEPYFSAESSSWRSPDDILSILMIIGGDIVQRAVAQLAGSGPGHFAPVAFSFGWLAYSVSALTSAVGDGRLLPPPDMVAYVVNARTGYVRENASWVLGRLLRDHEKRTFKGGSLTVAFFRTMPNGKAGVPARDWVYWSGVLVILAQLAIAVIPGALDGNWIPLIVTAGGTALALTASGLPQWREEKYAARVVDPVKGREVVCITRGNGSTFAMVVTSDRTGIRLEDLAGGRDKRRTVTSVMSAVLCVLWVVLLLTVEGLQGDAWYLLAVGGLGMVQNVVAAGAPRRADALGFHFEPTTKDDVLKEKKVIQTLMKAEEKEPGVGLAILPLFFPGDLREDEKEYWDVKKAEKAAREVAAKKAKETKERIPERTPDRNMPEKDLKGTPSVSFVAEVPPTPLVPITSRPSRRRTDTAATLVDDSR</sequence>
<feature type="transmembrane region" description="Helical" evidence="2">
    <location>
        <begin position="185"/>
        <end position="205"/>
    </location>
</feature>
<evidence type="ECO:0000313" key="4">
    <source>
        <dbReference type="Proteomes" id="UP000184267"/>
    </source>
</evidence>
<organism evidence="3 4">
    <name type="scientific">Trametes pubescens</name>
    <name type="common">White-rot fungus</name>
    <dbReference type="NCBI Taxonomy" id="154538"/>
    <lineage>
        <taxon>Eukaryota</taxon>
        <taxon>Fungi</taxon>
        <taxon>Dikarya</taxon>
        <taxon>Basidiomycota</taxon>
        <taxon>Agaricomycotina</taxon>
        <taxon>Agaricomycetes</taxon>
        <taxon>Polyporales</taxon>
        <taxon>Polyporaceae</taxon>
        <taxon>Trametes</taxon>
    </lineage>
</organism>
<accession>A0A1M2VNP9</accession>
<keyword evidence="2" id="KW-1133">Transmembrane helix</keyword>